<name>A0A1W0E2G6_9MICR</name>
<sequence>MNQEKEINKQNNLEIFEENLNLLCKNVQETDKEIRKLIEESKFLTLHVSTSSLSHKIVSGDE</sequence>
<comment type="caution">
    <text evidence="2">The sequence shown here is derived from an EMBL/GenBank/DDBJ whole genome shotgun (WGS) entry which is preliminary data.</text>
</comment>
<reference evidence="2 3" key="1">
    <citation type="journal article" date="2017" name="Environ. Microbiol.">
        <title>Decay of the glycolytic pathway and adaptation to intranuclear parasitism within Enterocytozoonidae microsporidia.</title>
        <authorList>
            <person name="Wiredu Boakye D."/>
            <person name="Jaroenlak P."/>
            <person name="Prachumwat A."/>
            <person name="Williams T.A."/>
            <person name="Bateman K.S."/>
            <person name="Itsathitphaisarn O."/>
            <person name="Sritunyalucksana K."/>
            <person name="Paszkiewicz K.H."/>
            <person name="Moore K.A."/>
            <person name="Stentiford G.D."/>
            <person name="Williams B.A."/>
        </authorList>
    </citation>
    <scope>NUCLEOTIDE SEQUENCE [LARGE SCALE GENOMIC DNA]</scope>
    <source>
        <strain evidence="2 3">TH1</strain>
    </source>
</reference>
<evidence type="ECO:0000313" key="3">
    <source>
        <dbReference type="Proteomes" id="UP000192758"/>
    </source>
</evidence>
<proteinExistence type="predicted"/>
<evidence type="ECO:0000256" key="1">
    <source>
        <dbReference type="SAM" id="Coils"/>
    </source>
</evidence>
<dbReference type="Proteomes" id="UP000192758">
    <property type="component" value="Unassembled WGS sequence"/>
</dbReference>
<keyword evidence="3" id="KW-1185">Reference proteome</keyword>
<keyword evidence="1" id="KW-0175">Coiled coil</keyword>
<gene>
    <name evidence="2" type="ORF">EHP00_342</name>
</gene>
<evidence type="ECO:0000313" key="2">
    <source>
        <dbReference type="EMBL" id="OQS53430.1"/>
    </source>
</evidence>
<dbReference type="VEuPathDB" id="MicrosporidiaDB:EHP00_342"/>
<dbReference type="AlphaFoldDB" id="A0A1W0E2G6"/>
<organism evidence="2 3">
    <name type="scientific">Ecytonucleospora hepatopenaei</name>
    <dbReference type="NCBI Taxonomy" id="646526"/>
    <lineage>
        <taxon>Eukaryota</taxon>
        <taxon>Fungi</taxon>
        <taxon>Fungi incertae sedis</taxon>
        <taxon>Microsporidia</taxon>
        <taxon>Enterocytozoonidae</taxon>
        <taxon>Ecytonucleospora</taxon>
    </lineage>
</organism>
<accession>A0A1W0E2G6</accession>
<dbReference type="EMBL" id="MNPJ01000035">
    <property type="protein sequence ID" value="OQS53430.1"/>
    <property type="molecule type" value="Genomic_DNA"/>
</dbReference>
<feature type="coiled-coil region" evidence="1">
    <location>
        <begin position="13"/>
        <end position="40"/>
    </location>
</feature>
<protein>
    <submittedName>
        <fullName evidence="2">Uncharacterized protein</fullName>
    </submittedName>
</protein>